<accession>A0A5C3KNR8</accession>
<keyword evidence="4" id="KW-1185">Reference proteome</keyword>
<keyword evidence="1" id="KW-0175">Coiled coil</keyword>
<feature type="chain" id="PRO_5022782513" description="Secreted protein" evidence="2">
    <location>
        <begin position="22"/>
        <end position="342"/>
    </location>
</feature>
<feature type="coiled-coil region" evidence="1">
    <location>
        <begin position="180"/>
        <end position="214"/>
    </location>
</feature>
<proteinExistence type="predicted"/>
<dbReference type="AlphaFoldDB" id="A0A5C3KNR8"/>
<evidence type="ECO:0000256" key="1">
    <source>
        <dbReference type="SAM" id="Coils"/>
    </source>
</evidence>
<dbReference type="OrthoDB" id="3188916at2759"/>
<organism evidence="3 4">
    <name type="scientific">Coprinopsis marcescibilis</name>
    <name type="common">Agaric fungus</name>
    <name type="synonym">Psathyrella marcescibilis</name>
    <dbReference type="NCBI Taxonomy" id="230819"/>
    <lineage>
        <taxon>Eukaryota</taxon>
        <taxon>Fungi</taxon>
        <taxon>Dikarya</taxon>
        <taxon>Basidiomycota</taxon>
        <taxon>Agaricomycotina</taxon>
        <taxon>Agaricomycetes</taxon>
        <taxon>Agaricomycetidae</taxon>
        <taxon>Agaricales</taxon>
        <taxon>Agaricineae</taxon>
        <taxon>Psathyrellaceae</taxon>
        <taxon>Coprinopsis</taxon>
    </lineage>
</organism>
<sequence length="342" mass="38641">MRFSLVSSLLFSVLVIQPSYAANWTYPMMLRLDPCMQSFFPNWVYQAFNCPVQAKVTIPAILKEPPLHAVAVPITTKLPDPKAMTTNRLEIGKIMGILAGIDTPQSKQTLEAVQQYDNMARKTIRSISKLQSASEMAADTIMGIIKGVAECLQPFPSNERRPAVVGHMRMLRQKQVDSWIEGLQDILRSLYLHAQEAEKNLDACDSALQQIQLRSGKAKIEQESSTAAAATLNAKQDKTEYVNWMINSDGDPQRPLASAVDAIAKFHDLLEMVTDAKFIVANYSHQLAMVMLAIEAAYRYPDLERLLVVDMMWPENVEITERMLRRIQREIEMRKTDLLLTD</sequence>
<keyword evidence="2" id="KW-0732">Signal</keyword>
<evidence type="ECO:0000313" key="4">
    <source>
        <dbReference type="Proteomes" id="UP000307440"/>
    </source>
</evidence>
<evidence type="ECO:0000313" key="3">
    <source>
        <dbReference type="EMBL" id="TFK21727.1"/>
    </source>
</evidence>
<name>A0A5C3KNR8_COPMA</name>
<reference evidence="3 4" key="1">
    <citation type="journal article" date="2019" name="Nat. Ecol. Evol.">
        <title>Megaphylogeny resolves global patterns of mushroom evolution.</title>
        <authorList>
            <person name="Varga T."/>
            <person name="Krizsan K."/>
            <person name="Foldi C."/>
            <person name="Dima B."/>
            <person name="Sanchez-Garcia M."/>
            <person name="Sanchez-Ramirez S."/>
            <person name="Szollosi G.J."/>
            <person name="Szarkandi J.G."/>
            <person name="Papp V."/>
            <person name="Albert L."/>
            <person name="Andreopoulos W."/>
            <person name="Angelini C."/>
            <person name="Antonin V."/>
            <person name="Barry K.W."/>
            <person name="Bougher N.L."/>
            <person name="Buchanan P."/>
            <person name="Buyck B."/>
            <person name="Bense V."/>
            <person name="Catcheside P."/>
            <person name="Chovatia M."/>
            <person name="Cooper J."/>
            <person name="Damon W."/>
            <person name="Desjardin D."/>
            <person name="Finy P."/>
            <person name="Geml J."/>
            <person name="Haridas S."/>
            <person name="Hughes K."/>
            <person name="Justo A."/>
            <person name="Karasinski D."/>
            <person name="Kautmanova I."/>
            <person name="Kiss B."/>
            <person name="Kocsube S."/>
            <person name="Kotiranta H."/>
            <person name="LaButti K.M."/>
            <person name="Lechner B.E."/>
            <person name="Liimatainen K."/>
            <person name="Lipzen A."/>
            <person name="Lukacs Z."/>
            <person name="Mihaltcheva S."/>
            <person name="Morgado L.N."/>
            <person name="Niskanen T."/>
            <person name="Noordeloos M.E."/>
            <person name="Ohm R.A."/>
            <person name="Ortiz-Santana B."/>
            <person name="Ovrebo C."/>
            <person name="Racz N."/>
            <person name="Riley R."/>
            <person name="Savchenko A."/>
            <person name="Shiryaev A."/>
            <person name="Soop K."/>
            <person name="Spirin V."/>
            <person name="Szebenyi C."/>
            <person name="Tomsovsky M."/>
            <person name="Tulloss R.E."/>
            <person name="Uehling J."/>
            <person name="Grigoriev I.V."/>
            <person name="Vagvolgyi C."/>
            <person name="Papp T."/>
            <person name="Martin F.M."/>
            <person name="Miettinen O."/>
            <person name="Hibbett D.S."/>
            <person name="Nagy L.G."/>
        </authorList>
    </citation>
    <scope>NUCLEOTIDE SEQUENCE [LARGE SCALE GENOMIC DNA]</scope>
    <source>
        <strain evidence="3 4">CBS 121175</strain>
    </source>
</reference>
<evidence type="ECO:0000256" key="2">
    <source>
        <dbReference type="SAM" id="SignalP"/>
    </source>
</evidence>
<protein>
    <recommendedName>
        <fullName evidence="5">Secreted protein</fullName>
    </recommendedName>
</protein>
<gene>
    <name evidence="3" type="ORF">FA15DRAFT_672268</name>
</gene>
<feature type="signal peptide" evidence="2">
    <location>
        <begin position="1"/>
        <end position="21"/>
    </location>
</feature>
<evidence type="ECO:0008006" key="5">
    <source>
        <dbReference type="Google" id="ProtNLM"/>
    </source>
</evidence>
<dbReference type="EMBL" id="ML210259">
    <property type="protein sequence ID" value="TFK21727.1"/>
    <property type="molecule type" value="Genomic_DNA"/>
</dbReference>
<dbReference type="Proteomes" id="UP000307440">
    <property type="component" value="Unassembled WGS sequence"/>
</dbReference>